<organism evidence="4 5">
    <name type="scientific">Neonectria punicea</name>
    <dbReference type="NCBI Taxonomy" id="979145"/>
    <lineage>
        <taxon>Eukaryota</taxon>
        <taxon>Fungi</taxon>
        <taxon>Dikarya</taxon>
        <taxon>Ascomycota</taxon>
        <taxon>Pezizomycotina</taxon>
        <taxon>Sordariomycetes</taxon>
        <taxon>Hypocreomycetidae</taxon>
        <taxon>Hypocreales</taxon>
        <taxon>Nectriaceae</taxon>
        <taxon>Neonectria</taxon>
    </lineage>
</organism>
<comment type="similarity">
    <text evidence="1">Belongs to the isochorismatase family.</text>
</comment>
<dbReference type="PANTHER" id="PTHR43540:SF6">
    <property type="entry name" value="ISOCHORISMATASE-LIKE DOMAIN-CONTAINING PROTEIN"/>
    <property type="match status" value="1"/>
</dbReference>
<name>A0ABR1GSM7_9HYPO</name>
<dbReference type="Proteomes" id="UP001498476">
    <property type="component" value="Unassembled WGS sequence"/>
</dbReference>
<gene>
    <name evidence="4" type="ORF">QQX98_009345</name>
</gene>
<dbReference type="Gene3D" id="3.40.50.850">
    <property type="entry name" value="Isochorismatase-like"/>
    <property type="match status" value="1"/>
</dbReference>
<keyword evidence="5" id="KW-1185">Reference proteome</keyword>
<evidence type="ECO:0000313" key="5">
    <source>
        <dbReference type="Proteomes" id="UP001498476"/>
    </source>
</evidence>
<dbReference type="InterPro" id="IPR000868">
    <property type="entry name" value="Isochorismatase-like_dom"/>
</dbReference>
<dbReference type="InterPro" id="IPR036380">
    <property type="entry name" value="Isochorismatase-like_sf"/>
</dbReference>
<dbReference type="EMBL" id="JAZAVJ010000185">
    <property type="protein sequence ID" value="KAK7408478.1"/>
    <property type="molecule type" value="Genomic_DNA"/>
</dbReference>
<evidence type="ECO:0000313" key="4">
    <source>
        <dbReference type="EMBL" id="KAK7408478.1"/>
    </source>
</evidence>
<comment type="caution">
    <text evidence="4">The sequence shown here is derived from an EMBL/GenBank/DDBJ whole genome shotgun (WGS) entry which is preliminary data.</text>
</comment>
<proteinExistence type="inferred from homology"/>
<feature type="domain" description="Isochorismatase-like" evidence="3">
    <location>
        <begin position="6"/>
        <end position="160"/>
    </location>
</feature>
<sequence>MSSSRSALFVIDIQKGLAANPETEIPQAARLRDVGDKIISVARSLITSPETPSPLIVFVQHEETPDDGDLVEGSEPWKLVFTPRPGTENEILVAKRTRDTFESQPQLAARLKADGIGNIVAFGIQSECCVQETCKGAIAAGFQVTLFQGAHSTYDTSGRSALEIEKEVEDMLQLRGARIVPWEDALISWKESGTVC</sequence>
<evidence type="ECO:0000259" key="3">
    <source>
        <dbReference type="Pfam" id="PF00857"/>
    </source>
</evidence>
<reference evidence="4 5" key="1">
    <citation type="journal article" date="2025" name="Microbiol. Resour. Announc.">
        <title>Draft genome sequences for Neonectria magnoliae and Neonectria punicea, canker pathogens of Liriodendron tulipifera and Acer saccharum in West Virginia.</title>
        <authorList>
            <person name="Petronek H.M."/>
            <person name="Kasson M.T."/>
            <person name="Metheny A.M."/>
            <person name="Stauder C.M."/>
            <person name="Lovett B."/>
            <person name="Lynch S.C."/>
            <person name="Garnas J.R."/>
            <person name="Kasson L.R."/>
            <person name="Stajich J.E."/>
        </authorList>
    </citation>
    <scope>NUCLEOTIDE SEQUENCE [LARGE SCALE GENOMIC DNA]</scope>
    <source>
        <strain evidence="4 5">NRRL 64653</strain>
    </source>
</reference>
<protein>
    <recommendedName>
        <fullName evidence="3">Isochorismatase-like domain-containing protein</fullName>
    </recommendedName>
</protein>
<keyword evidence="2" id="KW-0378">Hydrolase</keyword>
<dbReference type="SUPFAM" id="SSF52499">
    <property type="entry name" value="Isochorismatase-like hydrolases"/>
    <property type="match status" value="1"/>
</dbReference>
<dbReference type="PANTHER" id="PTHR43540">
    <property type="entry name" value="PEROXYUREIDOACRYLATE/UREIDOACRYLATE AMIDOHYDROLASE-RELATED"/>
    <property type="match status" value="1"/>
</dbReference>
<evidence type="ECO:0000256" key="1">
    <source>
        <dbReference type="ARBA" id="ARBA00006336"/>
    </source>
</evidence>
<accession>A0ABR1GSM7</accession>
<dbReference type="Pfam" id="PF00857">
    <property type="entry name" value="Isochorismatase"/>
    <property type="match status" value="1"/>
</dbReference>
<dbReference type="InterPro" id="IPR050272">
    <property type="entry name" value="Isochorismatase-like_hydrls"/>
</dbReference>
<evidence type="ECO:0000256" key="2">
    <source>
        <dbReference type="ARBA" id="ARBA00022801"/>
    </source>
</evidence>